<feature type="compositionally biased region" description="Basic and acidic residues" evidence="1">
    <location>
        <begin position="433"/>
        <end position="445"/>
    </location>
</feature>
<dbReference type="VEuPathDB" id="TriTrypDB:Tb427_000461500"/>
<protein>
    <submittedName>
        <fullName evidence="2">Variant surface glycoprotein 1219</fullName>
    </submittedName>
</protein>
<reference evidence="2" key="2">
    <citation type="journal article" date="2014" name="Mol. Biochem. Parasitol.">
        <title>Capturing the variant surface glycoprotein repertoire (the VSGnome) of Trypanosoma brucei Lister 427.</title>
        <authorList>
            <person name="Cross G.A."/>
            <person name="Kim H.S."/>
            <person name="Wickstead B."/>
        </authorList>
    </citation>
    <scope>NUCLEOTIDE SEQUENCE</scope>
    <source>
        <strain evidence="2">Lister 427</strain>
    </source>
</reference>
<dbReference type="VEuPathDB" id="TriTrypDB:Tb09.v4.0191"/>
<feature type="region of interest" description="Disordered" evidence="1">
    <location>
        <begin position="426"/>
        <end position="455"/>
    </location>
</feature>
<dbReference type="EMBL" id="KC612726">
    <property type="protein sequence ID" value="AGH60157.1"/>
    <property type="molecule type" value="Genomic_DNA"/>
</dbReference>
<evidence type="ECO:0000256" key="1">
    <source>
        <dbReference type="SAM" id="MobiDB-lite"/>
    </source>
</evidence>
<reference evidence="2" key="1">
    <citation type="submission" date="2013-02" db="EMBL/GenBank/DDBJ databases">
        <authorList>
            <person name="Cross G.A.M."/>
            <person name="Kim H.-S."/>
            <person name="Wickstead B."/>
        </authorList>
    </citation>
    <scope>NUCLEOTIDE SEQUENCE</scope>
    <source>
        <strain evidence="2">Lister 427</strain>
    </source>
</reference>
<organism evidence="2">
    <name type="scientific">Trypanosoma brucei</name>
    <dbReference type="NCBI Taxonomy" id="5691"/>
    <lineage>
        <taxon>Eukaryota</taxon>
        <taxon>Discoba</taxon>
        <taxon>Euglenozoa</taxon>
        <taxon>Kinetoplastea</taxon>
        <taxon>Metakinetoplastina</taxon>
        <taxon>Trypanosomatida</taxon>
        <taxon>Trypanosomatidae</taxon>
        <taxon>Trypanosoma</taxon>
    </lineage>
</organism>
<dbReference type="AlphaFoldDB" id="M4SZM1"/>
<sequence length="455" mass="48772">MTTQTQRQYTLDRRTFAAIFIVLATAATILGSADGTISAAVTDFCTAELYFRTIGDTLDSWVDAANRKIGGLAAERRLLALAAAAATNPIAQARYSRLRTIAEHRTQGAIDNQQKLAKATASAKALLSRRLGESAATFKANTELSTLTTFTATSTPPPALSGLTNTNSNLNCYATPAGPAKTTLECNTEGTTKQTINKIEQQLEKATSIKIGGSSIGKLQLPTFKLTAKGAINTGENPQTLTDTSGCETNIGVENDNYAGAANAIRLEKAQSPYKFTIDDVKFSNDPPGPEDQTANTIQLLTTDNQVAAAVDNARKQKQTLPKQLKEERLETVAALREPTLMAAWMKTGAGKKLTLETDPSKVAEIIFGKKEGSIQSEFLHPLTKDSHTIPTDGEPITGSTEQLSKTNFAAAMAYYTVQKLKNAAEASVGAKPEGEKKKKQEMQQKKRKTGIIQP</sequence>
<feature type="compositionally biased region" description="Basic residues" evidence="1">
    <location>
        <begin position="446"/>
        <end position="455"/>
    </location>
</feature>
<proteinExistence type="predicted"/>
<name>M4SZM1_9TRYP</name>
<accession>M4SZM1</accession>
<evidence type="ECO:0000313" key="2">
    <source>
        <dbReference type="EMBL" id="AGH60157.1"/>
    </source>
</evidence>